<dbReference type="WBParaSite" id="PSAMB.scaffold7837size7029.g30629.t1">
    <property type="protein sequence ID" value="PSAMB.scaffold7837size7029.g30629.t1"/>
    <property type="gene ID" value="PSAMB.scaffold7837size7029.g30629"/>
</dbReference>
<reference evidence="3" key="1">
    <citation type="submission" date="2022-11" db="UniProtKB">
        <authorList>
            <consortium name="WormBaseParasite"/>
        </authorList>
    </citation>
    <scope>IDENTIFICATION</scope>
</reference>
<keyword evidence="1" id="KW-0732">Signal</keyword>
<dbReference type="Proteomes" id="UP000887566">
    <property type="component" value="Unplaced"/>
</dbReference>
<dbReference type="AlphaFoldDB" id="A0A914XE35"/>
<sequence length="303" mass="34080">MALINTILWLATFAYLGGPASTIAIDSSNFVQQRTTGNNFDTCPCINTDGQNGCQIYDPRYQASTLEEAIISFSDPSLDPRLSDRSSFSDLACRSYECQQCAGALITRFRKIGILEKNQRLSLSVPDIPEHESQCQQFGFLKTPKKLSEPKAVPTYIKETIREGGIYWKNYGGGRSRQRRQAQEQLIGTRKIIDGSCVEKGQAEYDSKNNNKLSLCPGCWAVRILPEGYFPPFINEFVCKNSEEYDSYCLSGWGQCRQQYRALHVRRFDGRGEYHNETIFAGMCCGCQVNAGSYFHKLVVASP</sequence>
<dbReference type="PANTHER" id="PTHR33995">
    <property type="entry name" value="PROTEIN CBG18546"/>
    <property type="match status" value="1"/>
</dbReference>
<evidence type="ECO:0000313" key="3">
    <source>
        <dbReference type="WBParaSite" id="PSAMB.scaffold7837size7029.g30629.t1"/>
    </source>
</evidence>
<dbReference type="SUPFAM" id="SSF57501">
    <property type="entry name" value="Cystine-knot cytokines"/>
    <property type="match status" value="1"/>
</dbReference>
<evidence type="ECO:0000313" key="2">
    <source>
        <dbReference type="Proteomes" id="UP000887566"/>
    </source>
</evidence>
<protein>
    <submittedName>
        <fullName evidence="3">Uncharacterized protein</fullName>
    </submittedName>
</protein>
<feature type="signal peptide" evidence="1">
    <location>
        <begin position="1"/>
        <end position="22"/>
    </location>
</feature>
<evidence type="ECO:0000256" key="1">
    <source>
        <dbReference type="SAM" id="SignalP"/>
    </source>
</evidence>
<proteinExistence type="predicted"/>
<keyword evidence="2" id="KW-1185">Reference proteome</keyword>
<name>A0A914XE35_9BILA</name>
<dbReference type="InterPro" id="IPR029034">
    <property type="entry name" value="Cystine-knot_cytokine"/>
</dbReference>
<organism evidence="2 3">
    <name type="scientific">Plectus sambesii</name>
    <dbReference type="NCBI Taxonomy" id="2011161"/>
    <lineage>
        <taxon>Eukaryota</taxon>
        <taxon>Metazoa</taxon>
        <taxon>Ecdysozoa</taxon>
        <taxon>Nematoda</taxon>
        <taxon>Chromadorea</taxon>
        <taxon>Plectida</taxon>
        <taxon>Plectina</taxon>
        <taxon>Plectoidea</taxon>
        <taxon>Plectidae</taxon>
        <taxon>Plectus</taxon>
    </lineage>
</organism>
<accession>A0A914XE35</accession>
<feature type="chain" id="PRO_5037667364" evidence="1">
    <location>
        <begin position="23"/>
        <end position="303"/>
    </location>
</feature>
<dbReference type="PANTHER" id="PTHR33995:SF8">
    <property type="entry name" value="PRION-LIKE-(Q_N-RICH)-DOMAIN-BEARING PROTEIN"/>
    <property type="match status" value="1"/>
</dbReference>